<dbReference type="Proteomes" id="UP000789525">
    <property type="component" value="Unassembled WGS sequence"/>
</dbReference>
<evidence type="ECO:0000313" key="1">
    <source>
        <dbReference type="EMBL" id="CAG8776649.1"/>
    </source>
</evidence>
<organism evidence="1 2">
    <name type="scientific">Acaulospora colombiana</name>
    <dbReference type="NCBI Taxonomy" id="27376"/>
    <lineage>
        <taxon>Eukaryota</taxon>
        <taxon>Fungi</taxon>
        <taxon>Fungi incertae sedis</taxon>
        <taxon>Mucoromycota</taxon>
        <taxon>Glomeromycotina</taxon>
        <taxon>Glomeromycetes</taxon>
        <taxon>Diversisporales</taxon>
        <taxon>Acaulosporaceae</taxon>
        <taxon>Acaulospora</taxon>
    </lineage>
</organism>
<dbReference type="EMBL" id="CAJVPT010068539">
    <property type="protein sequence ID" value="CAG8776649.1"/>
    <property type="molecule type" value="Genomic_DNA"/>
</dbReference>
<comment type="caution">
    <text evidence="1">The sequence shown here is derived from an EMBL/GenBank/DDBJ whole genome shotgun (WGS) entry which is preliminary data.</text>
</comment>
<keyword evidence="2" id="KW-1185">Reference proteome</keyword>
<accession>A0ACA9R4F1</accession>
<gene>
    <name evidence="1" type="ORF">ACOLOM_LOCUS14125</name>
</gene>
<evidence type="ECO:0000313" key="2">
    <source>
        <dbReference type="Proteomes" id="UP000789525"/>
    </source>
</evidence>
<sequence length="91" mass="10775">EDENSRNKPDILAFISTEWEKWLLPTLYPNSDEPTTETYWLHSAMEYFIEGYSQFSLHPEFDKNNPTVKPGFFPFQRLQIVFVDHTSSDVN</sequence>
<feature type="non-terminal residue" evidence="1">
    <location>
        <position position="91"/>
    </location>
</feature>
<feature type="non-terminal residue" evidence="1">
    <location>
        <position position="1"/>
    </location>
</feature>
<name>A0ACA9R4F1_9GLOM</name>
<protein>
    <submittedName>
        <fullName evidence="1">16042_t:CDS:1</fullName>
    </submittedName>
</protein>
<reference evidence="1" key="1">
    <citation type="submission" date="2021-06" db="EMBL/GenBank/DDBJ databases">
        <authorList>
            <person name="Kallberg Y."/>
            <person name="Tangrot J."/>
            <person name="Rosling A."/>
        </authorList>
    </citation>
    <scope>NUCLEOTIDE SEQUENCE</scope>
    <source>
        <strain evidence="1">CL356</strain>
    </source>
</reference>
<proteinExistence type="predicted"/>